<accession>A0A3P6EFR2</accession>
<name>A0A3P6EFR2_BRAOL</name>
<organism evidence="1">
    <name type="scientific">Brassica oleracea</name>
    <name type="common">Wild cabbage</name>
    <dbReference type="NCBI Taxonomy" id="3712"/>
    <lineage>
        <taxon>Eukaryota</taxon>
        <taxon>Viridiplantae</taxon>
        <taxon>Streptophyta</taxon>
        <taxon>Embryophyta</taxon>
        <taxon>Tracheophyta</taxon>
        <taxon>Spermatophyta</taxon>
        <taxon>Magnoliopsida</taxon>
        <taxon>eudicotyledons</taxon>
        <taxon>Gunneridae</taxon>
        <taxon>Pentapetalae</taxon>
        <taxon>rosids</taxon>
        <taxon>malvids</taxon>
        <taxon>Brassicales</taxon>
        <taxon>Brassicaceae</taxon>
        <taxon>Brassiceae</taxon>
        <taxon>Brassica</taxon>
    </lineage>
</organism>
<reference evidence="1" key="1">
    <citation type="submission" date="2018-11" db="EMBL/GenBank/DDBJ databases">
        <authorList>
            <consortium name="Genoscope - CEA"/>
            <person name="William W."/>
        </authorList>
    </citation>
    <scope>NUCLEOTIDE SEQUENCE</scope>
</reference>
<evidence type="ECO:0000313" key="1">
    <source>
        <dbReference type="EMBL" id="VDD30139.1"/>
    </source>
</evidence>
<dbReference type="AlphaFoldDB" id="A0A3P6EFR2"/>
<protein>
    <recommendedName>
        <fullName evidence="2">Reverse transcriptase zinc-binding domain-containing protein</fullName>
    </recommendedName>
</protein>
<sequence length="111" mass="13058">MRSRNPIIQLLKQCLPPADPISNSVSDDKFAWKTRQHLYFDCQYSSAVWSYFMVKVNLQPPKCFDAILSWLDRPSSNSHLVLIIRFIYQASKYAIWKERNTRIHSSISRPP</sequence>
<dbReference type="EMBL" id="LR031875">
    <property type="protein sequence ID" value="VDD30139.1"/>
    <property type="molecule type" value="Genomic_DNA"/>
</dbReference>
<proteinExistence type="predicted"/>
<evidence type="ECO:0008006" key="2">
    <source>
        <dbReference type="Google" id="ProtNLM"/>
    </source>
</evidence>
<gene>
    <name evidence="1" type="ORF">BOLC9T55462H</name>
</gene>